<feature type="region of interest" description="Disordered" evidence="3">
    <location>
        <begin position="368"/>
        <end position="432"/>
    </location>
</feature>
<dbReference type="Pfam" id="PF13359">
    <property type="entry name" value="DDE_Tnp_4"/>
    <property type="match status" value="1"/>
</dbReference>
<evidence type="ECO:0000256" key="3">
    <source>
        <dbReference type="SAM" id="MobiDB-lite"/>
    </source>
</evidence>
<dbReference type="InterPro" id="IPR027806">
    <property type="entry name" value="HARBI1_dom"/>
</dbReference>
<dbReference type="GO" id="GO:0046872">
    <property type="term" value="F:metal ion binding"/>
    <property type="evidence" value="ECO:0007669"/>
    <property type="project" value="UniProtKB-KW"/>
</dbReference>
<dbReference type="EMBL" id="JAOPHQ010003413">
    <property type="protein sequence ID" value="KAK0143471.1"/>
    <property type="molecule type" value="Genomic_DNA"/>
</dbReference>
<feature type="domain" description="DDE Tnp4" evidence="4">
    <location>
        <begin position="182"/>
        <end position="246"/>
    </location>
</feature>
<comment type="cofactor">
    <cofactor evidence="1">
        <name>a divalent metal cation</name>
        <dbReference type="ChEBI" id="CHEBI:60240"/>
    </cofactor>
</comment>
<comment type="caution">
    <text evidence="5">The sequence shown here is derived from an EMBL/GenBank/DDBJ whole genome shotgun (WGS) entry which is preliminary data.</text>
</comment>
<keyword evidence="2" id="KW-0479">Metal-binding</keyword>
<reference evidence="5" key="1">
    <citation type="journal article" date="2023" name="Front. Mar. Sci.">
        <title>A new Merluccius polli reference genome to investigate the effects of global change in West African waters.</title>
        <authorList>
            <person name="Mateo J.L."/>
            <person name="Blanco-Fernandez C."/>
            <person name="Garcia-Vazquez E."/>
            <person name="Machado-Schiaffino G."/>
        </authorList>
    </citation>
    <scope>NUCLEOTIDE SEQUENCE</scope>
    <source>
        <strain evidence="5">C29</strain>
        <tissue evidence="5">Fin</tissue>
    </source>
</reference>
<keyword evidence="6" id="KW-1185">Reference proteome</keyword>
<evidence type="ECO:0000313" key="6">
    <source>
        <dbReference type="Proteomes" id="UP001174136"/>
    </source>
</evidence>
<feature type="compositionally biased region" description="Low complexity" evidence="3">
    <location>
        <begin position="410"/>
        <end position="432"/>
    </location>
</feature>
<feature type="compositionally biased region" description="Polar residues" evidence="3">
    <location>
        <begin position="384"/>
        <end position="409"/>
    </location>
</feature>
<dbReference type="AlphaFoldDB" id="A0AA47MNV0"/>
<sequence>MLSPSRQGILFTDAYRQGVDIVVVIEPSTFGLGVNTVNRKMAARRNVLETMEDGELITRYRLNREGIQLVVELVRDAITSPTNRNNPISPEIKCLATLRYLATGKMQLCNANDLGISQPNHQRALLEELTELSSKLVKAEIIPLISSNSLSGFLWTINNYTGSKPTSWQLQVWPVWSVLLTGTHIKIIAPSKDEDVFVNRNKVHSINTQIVFDATFNILDVVTKWPAGSTRDPRILMGSGLRQDVALDTKGVIISLILRGTAHKNTRNVVERGIGQMQRRFHVLHGEIRLREGKGFYLAVTSFSRAHKHQLDELVDENRFKIYFARLTWPVKGRLCMVMAIHGLYSFKPGKILQLSFWFTENSDNAAPDKTVSEKTVSHKKLSDNTASDNTESDNTASDNTASDNKASGNTASDNTSSDNAASNNTSSDNTA</sequence>
<organism evidence="5 6">
    <name type="scientific">Merluccius polli</name>
    <name type="common">Benguela hake</name>
    <name type="synonym">Merluccius cadenati</name>
    <dbReference type="NCBI Taxonomy" id="89951"/>
    <lineage>
        <taxon>Eukaryota</taxon>
        <taxon>Metazoa</taxon>
        <taxon>Chordata</taxon>
        <taxon>Craniata</taxon>
        <taxon>Vertebrata</taxon>
        <taxon>Euteleostomi</taxon>
        <taxon>Actinopterygii</taxon>
        <taxon>Neopterygii</taxon>
        <taxon>Teleostei</taxon>
        <taxon>Neoteleostei</taxon>
        <taxon>Acanthomorphata</taxon>
        <taxon>Zeiogadaria</taxon>
        <taxon>Gadariae</taxon>
        <taxon>Gadiformes</taxon>
        <taxon>Gadoidei</taxon>
        <taxon>Merlucciidae</taxon>
        <taxon>Merluccius</taxon>
    </lineage>
</organism>
<feature type="compositionally biased region" description="Basic and acidic residues" evidence="3">
    <location>
        <begin position="371"/>
        <end position="383"/>
    </location>
</feature>
<evidence type="ECO:0000313" key="5">
    <source>
        <dbReference type="EMBL" id="KAK0143471.1"/>
    </source>
</evidence>
<name>A0AA47MNV0_MERPO</name>
<accession>A0AA47MNV0</accession>
<evidence type="ECO:0000259" key="4">
    <source>
        <dbReference type="Pfam" id="PF13359"/>
    </source>
</evidence>
<evidence type="ECO:0000256" key="1">
    <source>
        <dbReference type="ARBA" id="ARBA00001968"/>
    </source>
</evidence>
<evidence type="ECO:0000256" key="2">
    <source>
        <dbReference type="ARBA" id="ARBA00022723"/>
    </source>
</evidence>
<proteinExistence type="predicted"/>
<dbReference type="Proteomes" id="UP001174136">
    <property type="component" value="Unassembled WGS sequence"/>
</dbReference>
<protein>
    <submittedName>
        <fullName evidence="5">Nuclease HARBI1</fullName>
    </submittedName>
</protein>
<gene>
    <name evidence="5" type="primary">harbi1_67</name>
    <name evidence="5" type="ORF">N1851_018383</name>
</gene>